<dbReference type="AlphaFoldDB" id="A0A5C6DZZ6"/>
<evidence type="ECO:0000256" key="1">
    <source>
        <dbReference type="ARBA" id="ARBA00010914"/>
    </source>
</evidence>
<keyword evidence="2" id="KW-0001">2Fe-2S</keyword>
<dbReference type="GO" id="GO:0051537">
    <property type="term" value="F:2 iron, 2 sulfur cluster binding"/>
    <property type="evidence" value="ECO:0007669"/>
    <property type="project" value="UniProtKB-KW"/>
</dbReference>
<dbReference type="EMBL" id="SJPV01000001">
    <property type="protein sequence ID" value="TWU42035.1"/>
    <property type="molecule type" value="Genomic_DNA"/>
</dbReference>
<feature type="domain" description="2Fe-2S ferredoxin-type" evidence="8">
    <location>
        <begin position="2"/>
        <end position="95"/>
    </location>
</feature>
<reference evidence="9 10" key="1">
    <citation type="submission" date="2019-02" db="EMBL/GenBank/DDBJ databases">
        <title>Deep-cultivation of Planctomycetes and their phenomic and genomic characterization uncovers novel biology.</title>
        <authorList>
            <person name="Wiegand S."/>
            <person name="Jogler M."/>
            <person name="Boedeker C."/>
            <person name="Pinto D."/>
            <person name="Vollmers J."/>
            <person name="Rivas-Marin E."/>
            <person name="Kohn T."/>
            <person name="Peeters S.H."/>
            <person name="Heuer A."/>
            <person name="Rast P."/>
            <person name="Oberbeckmann S."/>
            <person name="Bunk B."/>
            <person name="Jeske O."/>
            <person name="Meyerdierks A."/>
            <person name="Storesund J.E."/>
            <person name="Kallscheuer N."/>
            <person name="Luecker S."/>
            <person name="Lage O.M."/>
            <person name="Pohl T."/>
            <person name="Merkel B.J."/>
            <person name="Hornburger P."/>
            <person name="Mueller R.-W."/>
            <person name="Bruemmer F."/>
            <person name="Labrenz M."/>
            <person name="Spormann A.M."/>
            <person name="Op Den Camp H."/>
            <person name="Overmann J."/>
            <person name="Amann R."/>
            <person name="Jetten M.S.M."/>
            <person name="Mascher T."/>
            <person name="Medema M.H."/>
            <person name="Devos D.P."/>
            <person name="Kaster A.-K."/>
            <person name="Ovreas L."/>
            <person name="Rohde M."/>
            <person name="Galperin M.Y."/>
            <person name="Jogler C."/>
        </authorList>
    </citation>
    <scope>NUCLEOTIDE SEQUENCE [LARGE SCALE GENOMIC DNA]</scope>
    <source>
        <strain evidence="9 10">Poly41</strain>
    </source>
</reference>
<keyword evidence="3" id="KW-0479">Metal-binding</keyword>
<dbReference type="InterPro" id="IPR012675">
    <property type="entry name" value="Beta-grasp_dom_sf"/>
</dbReference>
<comment type="similarity">
    <text evidence="1">Belongs to the adrenodoxin/putidaredoxin family.</text>
</comment>
<evidence type="ECO:0000313" key="9">
    <source>
        <dbReference type="EMBL" id="TWU42035.1"/>
    </source>
</evidence>
<keyword evidence="5" id="KW-0411">Iron-sulfur</keyword>
<evidence type="ECO:0000256" key="3">
    <source>
        <dbReference type="ARBA" id="ARBA00022723"/>
    </source>
</evidence>
<dbReference type="PANTHER" id="PTHR23426">
    <property type="entry name" value="FERREDOXIN/ADRENODOXIN"/>
    <property type="match status" value="1"/>
</dbReference>
<keyword evidence="4" id="KW-0408">Iron</keyword>
<comment type="cofactor">
    <cofactor evidence="6">
        <name>[2Fe-2S] cluster</name>
        <dbReference type="ChEBI" id="CHEBI:190135"/>
    </cofactor>
</comment>
<dbReference type="InterPro" id="IPR001041">
    <property type="entry name" value="2Fe-2S_ferredoxin-type"/>
</dbReference>
<dbReference type="Pfam" id="PF00111">
    <property type="entry name" value="Fer2"/>
    <property type="match status" value="1"/>
</dbReference>
<dbReference type="CDD" id="cd00207">
    <property type="entry name" value="fer2"/>
    <property type="match status" value="1"/>
</dbReference>
<dbReference type="Gene3D" id="3.10.20.30">
    <property type="match status" value="1"/>
</dbReference>
<evidence type="ECO:0000256" key="6">
    <source>
        <dbReference type="ARBA" id="ARBA00034078"/>
    </source>
</evidence>
<organism evidence="9 10">
    <name type="scientific">Novipirellula artificiosorum</name>
    <dbReference type="NCBI Taxonomy" id="2528016"/>
    <lineage>
        <taxon>Bacteria</taxon>
        <taxon>Pseudomonadati</taxon>
        <taxon>Planctomycetota</taxon>
        <taxon>Planctomycetia</taxon>
        <taxon>Pirellulales</taxon>
        <taxon>Pirellulaceae</taxon>
        <taxon>Novipirellula</taxon>
    </lineage>
</organism>
<accession>A0A5C6DZZ6</accession>
<sequence length="120" mass="13023">MPKLTIQGVGEFDIAAGKRLVKALVEDAGTDQLHACGGKSRCTTCRVRFIEGEPESITEAEKETLKAKSVDEAGVRLSCQIVCEEDMTVELISRFEGSGRKDQGTPCADDIEPPPAWIKK</sequence>
<dbReference type="PANTHER" id="PTHR23426:SF65">
    <property type="entry name" value="FERREDOXIN-2, MITOCHONDRIAL"/>
    <property type="match status" value="1"/>
</dbReference>
<gene>
    <name evidence="9" type="ORF">Poly41_03310</name>
</gene>
<dbReference type="GO" id="GO:0009055">
    <property type="term" value="F:electron transfer activity"/>
    <property type="evidence" value="ECO:0007669"/>
    <property type="project" value="TreeGrafter"/>
</dbReference>
<evidence type="ECO:0000259" key="8">
    <source>
        <dbReference type="PROSITE" id="PS51085"/>
    </source>
</evidence>
<comment type="caution">
    <text evidence="9">The sequence shown here is derived from an EMBL/GenBank/DDBJ whole genome shotgun (WGS) entry which is preliminary data.</text>
</comment>
<dbReference type="InterPro" id="IPR001055">
    <property type="entry name" value="Adrenodoxin-like"/>
</dbReference>
<dbReference type="OrthoDB" id="9810588at2"/>
<dbReference type="PROSITE" id="PS51085">
    <property type="entry name" value="2FE2S_FER_2"/>
    <property type="match status" value="1"/>
</dbReference>
<dbReference type="RefSeq" id="WP_146524170.1">
    <property type="nucleotide sequence ID" value="NZ_SJPV01000001.1"/>
</dbReference>
<evidence type="ECO:0000313" key="10">
    <source>
        <dbReference type="Proteomes" id="UP000319143"/>
    </source>
</evidence>
<dbReference type="InterPro" id="IPR036010">
    <property type="entry name" value="2Fe-2S_ferredoxin-like_sf"/>
</dbReference>
<evidence type="ECO:0000256" key="2">
    <source>
        <dbReference type="ARBA" id="ARBA00022714"/>
    </source>
</evidence>
<dbReference type="SUPFAM" id="SSF54292">
    <property type="entry name" value="2Fe-2S ferredoxin-like"/>
    <property type="match status" value="1"/>
</dbReference>
<name>A0A5C6DZZ6_9BACT</name>
<protein>
    <submittedName>
        <fullName evidence="9">Na(+)-translocating NADH-quinone reductase subunit F</fullName>
    </submittedName>
</protein>
<evidence type="ECO:0000256" key="4">
    <source>
        <dbReference type="ARBA" id="ARBA00023004"/>
    </source>
</evidence>
<proteinExistence type="inferred from homology"/>
<dbReference type="GO" id="GO:0140647">
    <property type="term" value="P:P450-containing electron transport chain"/>
    <property type="evidence" value="ECO:0007669"/>
    <property type="project" value="InterPro"/>
</dbReference>
<evidence type="ECO:0000256" key="5">
    <source>
        <dbReference type="ARBA" id="ARBA00023014"/>
    </source>
</evidence>
<keyword evidence="10" id="KW-1185">Reference proteome</keyword>
<dbReference type="Proteomes" id="UP000319143">
    <property type="component" value="Unassembled WGS sequence"/>
</dbReference>
<evidence type="ECO:0000256" key="7">
    <source>
        <dbReference type="SAM" id="MobiDB-lite"/>
    </source>
</evidence>
<dbReference type="GO" id="GO:0046872">
    <property type="term" value="F:metal ion binding"/>
    <property type="evidence" value="ECO:0007669"/>
    <property type="project" value="UniProtKB-KW"/>
</dbReference>
<feature type="region of interest" description="Disordered" evidence="7">
    <location>
        <begin position="97"/>
        <end position="120"/>
    </location>
</feature>